<proteinExistence type="inferred from homology"/>
<dbReference type="AlphaFoldDB" id="A0A382C8F0"/>
<reference evidence="8" key="1">
    <citation type="submission" date="2018-05" db="EMBL/GenBank/DDBJ databases">
        <authorList>
            <person name="Lanie J.A."/>
            <person name="Ng W.-L."/>
            <person name="Kazmierczak K.M."/>
            <person name="Andrzejewski T.M."/>
            <person name="Davidsen T.M."/>
            <person name="Wayne K.J."/>
            <person name="Tettelin H."/>
            <person name="Glass J.I."/>
            <person name="Rusch D."/>
            <person name="Podicherti R."/>
            <person name="Tsui H.-C.T."/>
            <person name="Winkler M.E."/>
        </authorList>
    </citation>
    <scope>NUCLEOTIDE SEQUENCE</scope>
</reference>
<dbReference type="Pfam" id="PF00246">
    <property type="entry name" value="Peptidase_M14"/>
    <property type="match status" value="1"/>
</dbReference>
<organism evidence="8">
    <name type="scientific">marine metagenome</name>
    <dbReference type="NCBI Taxonomy" id="408172"/>
    <lineage>
        <taxon>unclassified sequences</taxon>
        <taxon>metagenomes</taxon>
        <taxon>ecological metagenomes</taxon>
    </lineage>
</organism>
<dbReference type="InterPro" id="IPR000834">
    <property type="entry name" value="Peptidase_M14"/>
</dbReference>
<dbReference type="PANTHER" id="PTHR11705">
    <property type="entry name" value="PROTEASE FAMILY M14 CARBOXYPEPTIDASE A,B"/>
    <property type="match status" value="1"/>
</dbReference>
<comment type="cofactor">
    <cofactor evidence="1">
        <name>Zn(2+)</name>
        <dbReference type="ChEBI" id="CHEBI:29105"/>
    </cofactor>
</comment>
<protein>
    <recommendedName>
        <fullName evidence="7">Peptidase M14 domain-containing protein</fullName>
    </recommendedName>
</protein>
<sequence length="359" mass="41362">MRRVNKLITIGLIGVTYLFGQVELLNPRFKFTPGIRYDQSISSPKDYLGYELGTEYTLYSDVLSYLRTLGKESDRVSIHPYGKTHEGRDLEYLVITGGKNRNRLDDIQKNNQRLADPRSINPAVAKKIIRENPGIYWLSYNVHGNEASSTEAVMQVAYRLAAGKDRETQTILDNSIVILVPCINPDGRDRYVYWYKSAQSHVTNADQFAYEHDEPWPGGRTNHYWFDLNRDWVWMVHPESKGRIAAYQEWLPQIHVDYHEMGFNRNYFTMPGTTPRNLMLPEPYEALSDTFGLANIAAFDKHKVMYYTREGFDFFYPSYGSSYPSVMGSIGMLVEQGGHSRGGRAVETDDGYILTLRQR</sequence>
<evidence type="ECO:0000313" key="8">
    <source>
        <dbReference type="EMBL" id="SVB22355.1"/>
    </source>
</evidence>
<name>A0A382C8F0_9ZZZZ</name>
<gene>
    <name evidence="8" type="ORF">METZ01_LOCUS175209</name>
</gene>
<evidence type="ECO:0000256" key="2">
    <source>
        <dbReference type="ARBA" id="ARBA00005988"/>
    </source>
</evidence>
<dbReference type="GO" id="GO:0008270">
    <property type="term" value="F:zinc ion binding"/>
    <property type="evidence" value="ECO:0007669"/>
    <property type="project" value="InterPro"/>
</dbReference>
<evidence type="ECO:0000256" key="4">
    <source>
        <dbReference type="ARBA" id="ARBA00022801"/>
    </source>
</evidence>
<feature type="non-terminal residue" evidence="8">
    <location>
        <position position="359"/>
    </location>
</feature>
<evidence type="ECO:0000256" key="3">
    <source>
        <dbReference type="ARBA" id="ARBA00022670"/>
    </source>
</evidence>
<feature type="domain" description="Peptidase M14" evidence="7">
    <location>
        <begin position="55"/>
        <end position="359"/>
    </location>
</feature>
<dbReference type="Gene3D" id="3.40.630.10">
    <property type="entry name" value="Zn peptidases"/>
    <property type="match status" value="1"/>
</dbReference>
<evidence type="ECO:0000256" key="1">
    <source>
        <dbReference type="ARBA" id="ARBA00001947"/>
    </source>
</evidence>
<dbReference type="SMART" id="SM00631">
    <property type="entry name" value="Zn_pept"/>
    <property type="match status" value="1"/>
</dbReference>
<evidence type="ECO:0000259" key="7">
    <source>
        <dbReference type="PROSITE" id="PS52035"/>
    </source>
</evidence>
<keyword evidence="5" id="KW-0862">Zinc</keyword>
<accession>A0A382C8F0</accession>
<evidence type="ECO:0000256" key="6">
    <source>
        <dbReference type="ARBA" id="ARBA00023049"/>
    </source>
</evidence>
<evidence type="ECO:0000256" key="5">
    <source>
        <dbReference type="ARBA" id="ARBA00022833"/>
    </source>
</evidence>
<keyword evidence="6" id="KW-0482">Metalloprotease</keyword>
<dbReference type="SUPFAM" id="SSF53187">
    <property type="entry name" value="Zn-dependent exopeptidases"/>
    <property type="match status" value="1"/>
</dbReference>
<dbReference type="GO" id="GO:0005615">
    <property type="term" value="C:extracellular space"/>
    <property type="evidence" value="ECO:0007669"/>
    <property type="project" value="TreeGrafter"/>
</dbReference>
<dbReference type="EMBL" id="UINC01033297">
    <property type="protein sequence ID" value="SVB22355.1"/>
    <property type="molecule type" value="Genomic_DNA"/>
</dbReference>
<dbReference type="PROSITE" id="PS52035">
    <property type="entry name" value="PEPTIDASE_M14"/>
    <property type="match status" value="1"/>
</dbReference>
<dbReference type="GO" id="GO:0006508">
    <property type="term" value="P:proteolysis"/>
    <property type="evidence" value="ECO:0007669"/>
    <property type="project" value="UniProtKB-KW"/>
</dbReference>
<keyword evidence="4" id="KW-0378">Hydrolase</keyword>
<dbReference type="GO" id="GO:0004181">
    <property type="term" value="F:metallocarboxypeptidase activity"/>
    <property type="evidence" value="ECO:0007669"/>
    <property type="project" value="InterPro"/>
</dbReference>
<comment type="similarity">
    <text evidence="2">Belongs to the peptidase M14 family.</text>
</comment>
<keyword evidence="3" id="KW-0645">Protease</keyword>
<dbReference type="PANTHER" id="PTHR11705:SF143">
    <property type="entry name" value="SLL0236 PROTEIN"/>
    <property type="match status" value="1"/>
</dbReference>